<keyword evidence="3" id="KW-1185">Reference proteome</keyword>
<proteinExistence type="predicted"/>
<evidence type="ECO:0000256" key="1">
    <source>
        <dbReference type="SAM" id="Coils"/>
    </source>
</evidence>
<comment type="caution">
    <text evidence="2">The sequence shown here is derived from an EMBL/GenBank/DDBJ whole genome shotgun (WGS) entry which is preliminary data.</text>
</comment>
<gene>
    <name evidence="2" type="ORF">QQS21_010753</name>
</gene>
<evidence type="ECO:0000313" key="2">
    <source>
        <dbReference type="EMBL" id="KAK2591560.1"/>
    </source>
</evidence>
<reference evidence="2" key="1">
    <citation type="submission" date="2023-06" db="EMBL/GenBank/DDBJ databases">
        <title>Conoideocrella luteorostrata (Hypocreales: Clavicipitaceae), a potential biocontrol fungus for elongate hemlock scale in United States Christmas tree production areas.</title>
        <authorList>
            <person name="Barrett H."/>
            <person name="Lovett B."/>
            <person name="Macias A.M."/>
            <person name="Stajich J.E."/>
            <person name="Kasson M.T."/>
        </authorList>
    </citation>
    <scope>NUCLEOTIDE SEQUENCE</scope>
    <source>
        <strain evidence="2">ARSEF 14590</strain>
    </source>
</reference>
<keyword evidence="1" id="KW-0175">Coiled coil</keyword>
<dbReference type="EMBL" id="JASWJB010000326">
    <property type="protein sequence ID" value="KAK2591560.1"/>
    <property type="molecule type" value="Genomic_DNA"/>
</dbReference>
<protein>
    <submittedName>
        <fullName evidence="2">Uncharacterized protein</fullName>
    </submittedName>
</protein>
<accession>A0AAJ0CEE6</accession>
<dbReference type="Proteomes" id="UP001251528">
    <property type="component" value="Unassembled WGS sequence"/>
</dbReference>
<name>A0AAJ0CEE6_9HYPO</name>
<sequence length="154" mass="17313">MPLTANSSSSGAEKSQVTGVQDAITDPIDELYALLRSFASSNGFSELKAMRGENVMLHEKLQTVEVAYNQNLDALTQIKSQMNAEKEQIKKITADRKSIEIQLDGERSKATEKANVVKQQEQRLQNLILELKLGTLESRVWRTFKQKEIKSKTS</sequence>
<feature type="coiled-coil region" evidence="1">
    <location>
        <begin position="72"/>
        <end position="130"/>
    </location>
</feature>
<organism evidence="2 3">
    <name type="scientific">Conoideocrella luteorostrata</name>
    <dbReference type="NCBI Taxonomy" id="1105319"/>
    <lineage>
        <taxon>Eukaryota</taxon>
        <taxon>Fungi</taxon>
        <taxon>Dikarya</taxon>
        <taxon>Ascomycota</taxon>
        <taxon>Pezizomycotina</taxon>
        <taxon>Sordariomycetes</taxon>
        <taxon>Hypocreomycetidae</taxon>
        <taxon>Hypocreales</taxon>
        <taxon>Clavicipitaceae</taxon>
        <taxon>Conoideocrella</taxon>
    </lineage>
</organism>
<dbReference type="AlphaFoldDB" id="A0AAJ0CEE6"/>
<evidence type="ECO:0000313" key="3">
    <source>
        <dbReference type="Proteomes" id="UP001251528"/>
    </source>
</evidence>